<dbReference type="PANTHER" id="PTHR44157">
    <property type="entry name" value="DNAJ HOMOLOG SUBFAMILY C MEMBER 11"/>
    <property type="match status" value="1"/>
</dbReference>
<evidence type="ECO:0000313" key="8">
    <source>
        <dbReference type="Proteomes" id="UP000215902"/>
    </source>
</evidence>
<sequence length="577" mass="62298">MAELPESVANADSADLYACLGISPDASQADIATAYRRLSRIVHPDKRIASSSAGDASSSASTDAGDAAYQRIRRAYDVLRDSETRRIYDEFGLEGLRALTDGAVVLRGRGVAELREELVQLRRLREEAAVMKLTQPATQLTVGLNCSSVFSPIEEDQPKGIYLERLSFSQNTSFILTPKHRLVLAGSLGNMGRTYVPTVSLTMRSQLTDKLSSDVTLGLNYLPTAAGKLTYRLSPNLLASVRAEVTSMQGGTLVPKLTPSLSCQISPKCVGTLSYAWNSPNKGARAEVLWQAAEGFHGKAALFLAPNDAGGQLSCTREVGDLRMGVSCQLTLKELWSLRYHLAQKVSEYSEAGMSIRVGPNVGVRLKLSLSRGNQVYAMPIVLSEWMDPAAIVYGTAVPLLAYAVVYKCIYAPWLAKFQQQSRSQQSDTEASGRAARQAEALSAQSLMRQSAQNSRESERSRGGLVIDRAVYGYLATNEADQQLPSDSSSSVIDVTDCLQILVDQSHLEIPASLTKADLPGFYDPAPPPSSSTSSSTGAASDTRHLLIRYTFNGTAHSVLLGDGDSVRLPQRRHAVA</sequence>
<feature type="domain" description="J" evidence="5">
    <location>
        <begin position="15"/>
        <end position="92"/>
    </location>
</feature>
<comment type="subcellular location">
    <subcellularLocation>
        <location evidence="1">Membrane</location>
    </subcellularLocation>
</comment>
<evidence type="ECO:0000259" key="5">
    <source>
        <dbReference type="PROSITE" id="PS50076"/>
    </source>
</evidence>
<dbReference type="EMBL" id="NIVC01000327">
    <property type="protein sequence ID" value="PAA85417.1"/>
    <property type="molecule type" value="Genomic_DNA"/>
</dbReference>
<dbReference type="PRINTS" id="PR00625">
    <property type="entry name" value="JDOMAIN"/>
</dbReference>
<dbReference type="PANTHER" id="PTHR44157:SF1">
    <property type="entry name" value="DNAJ HOMOLOG SUBFAMILY C MEMBER 11"/>
    <property type="match status" value="1"/>
</dbReference>
<dbReference type="GO" id="GO:0016020">
    <property type="term" value="C:membrane"/>
    <property type="evidence" value="ECO:0007669"/>
    <property type="project" value="UniProtKB-SubCell"/>
</dbReference>
<dbReference type="PROSITE" id="PS00636">
    <property type="entry name" value="DNAJ_1"/>
    <property type="match status" value="1"/>
</dbReference>
<reference evidence="7 8" key="1">
    <citation type="submission" date="2017-06" db="EMBL/GenBank/DDBJ databases">
        <title>A platform for efficient transgenesis in Macrostomum lignano, a flatworm model organism for stem cell research.</title>
        <authorList>
            <person name="Berezikov E."/>
        </authorList>
    </citation>
    <scope>NUCLEOTIDE SEQUENCE [LARGE SCALE GENOMIC DNA]</scope>
    <source>
        <strain evidence="7">DV1</strain>
        <tissue evidence="7">Whole organism</tissue>
    </source>
</reference>
<protein>
    <recommendedName>
        <fullName evidence="9">J domain-containing protein</fullName>
    </recommendedName>
</protein>
<evidence type="ECO:0000256" key="2">
    <source>
        <dbReference type="ARBA" id="ARBA00023136"/>
    </source>
</evidence>
<gene>
    <name evidence="7" type="ORF">BOX15_Mlig031058g2</name>
</gene>
<feature type="region of interest" description="Disordered" evidence="4">
    <location>
        <begin position="521"/>
        <end position="540"/>
    </location>
</feature>
<dbReference type="CDD" id="cd06257">
    <property type="entry name" value="DnaJ"/>
    <property type="match status" value="1"/>
</dbReference>
<evidence type="ECO:0000313" key="7">
    <source>
        <dbReference type="EMBL" id="PAA85417.1"/>
    </source>
</evidence>
<dbReference type="GO" id="GO:0005739">
    <property type="term" value="C:mitochondrion"/>
    <property type="evidence" value="ECO:0007669"/>
    <property type="project" value="GOC"/>
</dbReference>
<dbReference type="InterPro" id="IPR007110">
    <property type="entry name" value="Ig-like_dom"/>
</dbReference>
<evidence type="ECO:0000256" key="3">
    <source>
        <dbReference type="ARBA" id="ARBA00023186"/>
    </source>
</evidence>
<dbReference type="InterPro" id="IPR036869">
    <property type="entry name" value="J_dom_sf"/>
</dbReference>
<proteinExistence type="predicted"/>
<dbReference type="AlphaFoldDB" id="A0A267GJ19"/>
<evidence type="ECO:0000259" key="6">
    <source>
        <dbReference type="PROSITE" id="PS50835"/>
    </source>
</evidence>
<keyword evidence="2" id="KW-0472">Membrane</keyword>
<organism evidence="7 8">
    <name type="scientific">Macrostomum lignano</name>
    <dbReference type="NCBI Taxonomy" id="282301"/>
    <lineage>
        <taxon>Eukaryota</taxon>
        <taxon>Metazoa</taxon>
        <taxon>Spiralia</taxon>
        <taxon>Lophotrochozoa</taxon>
        <taxon>Platyhelminthes</taxon>
        <taxon>Rhabditophora</taxon>
        <taxon>Macrostomorpha</taxon>
        <taxon>Macrostomida</taxon>
        <taxon>Macrostomidae</taxon>
        <taxon>Macrostomum</taxon>
    </lineage>
</organism>
<evidence type="ECO:0008006" key="9">
    <source>
        <dbReference type="Google" id="ProtNLM"/>
    </source>
</evidence>
<feature type="domain" description="Ig-like" evidence="6">
    <location>
        <begin position="235"/>
        <end position="316"/>
    </location>
</feature>
<feature type="compositionally biased region" description="Low complexity" evidence="4">
    <location>
        <begin position="531"/>
        <end position="540"/>
    </location>
</feature>
<keyword evidence="3" id="KW-0143">Chaperone</keyword>
<dbReference type="InterPro" id="IPR055225">
    <property type="entry name" value="DNAJC11-like_beta-barrel"/>
</dbReference>
<keyword evidence="8" id="KW-1185">Reference proteome</keyword>
<dbReference type="InterPro" id="IPR018253">
    <property type="entry name" value="DnaJ_domain_CS"/>
</dbReference>
<dbReference type="InterPro" id="IPR052243">
    <property type="entry name" value="Mito_inner_membrane_organizer"/>
</dbReference>
<dbReference type="STRING" id="282301.A0A267GJ19"/>
<evidence type="ECO:0000256" key="4">
    <source>
        <dbReference type="SAM" id="MobiDB-lite"/>
    </source>
</evidence>
<comment type="caution">
    <text evidence="7">The sequence shown here is derived from an EMBL/GenBank/DDBJ whole genome shotgun (WGS) entry which is preliminary data.</text>
</comment>
<accession>A0A267GJ19</accession>
<dbReference type="InterPro" id="IPR024586">
    <property type="entry name" value="DnaJ-like_C11_C"/>
</dbReference>
<dbReference type="PROSITE" id="PS50076">
    <property type="entry name" value="DNAJ_2"/>
    <property type="match status" value="1"/>
</dbReference>
<dbReference type="GO" id="GO:0042407">
    <property type="term" value="P:cristae formation"/>
    <property type="evidence" value="ECO:0007669"/>
    <property type="project" value="TreeGrafter"/>
</dbReference>
<dbReference type="Pfam" id="PF00226">
    <property type="entry name" value="DnaJ"/>
    <property type="match status" value="1"/>
</dbReference>
<dbReference type="PROSITE" id="PS50835">
    <property type="entry name" value="IG_LIKE"/>
    <property type="match status" value="1"/>
</dbReference>
<dbReference type="InterPro" id="IPR001623">
    <property type="entry name" value="DnaJ_domain"/>
</dbReference>
<name>A0A267GJ19_9PLAT</name>
<dbReference type="Pfam" id="PF22774">
    <property type="entry name" value="DNAJC11_beta-barrel"/>
    <property type="match status" value="1"/>
</dbReference>
<dbReference type="SMART" id="SM00271">
    <property type="entry name" value="DnaJ"/>
    <property type="match status" value="1"/>
</dbReference>
<dbReference type="Gene3D" id="1.10.287.110">
    <property type="entry name" value="DnaJ domain"/>
    <property type="match status" value="1"/>
</dbReference>
<evidence type="ECO:0000256" key="1">
    <source>
        <dbReference type="ARBA" id="ARBA00004370"/>
    </source>
</evidence>
<dbReference type="Pfam" id="PF11875">
    <property type="entry name" value="DnaJ-like_C11_C"/>
    <property type="match status" value="1"/>
</dbReference>
<dbReference type="Proteomes" id="UP000215902">
    <property type="component" value="Unassembled WGS sequence"/>
</dbReference>
<dbReference type="SUPFAM" id="SSF46565">
    <property type="entry name" value="Chaperone J-domain"/>
    <property type="match status" value="1"/>
</dbReference>
<dbReference type="OrthoDB" id="18010at2759"/>